<reference evidence="2 3" key="1">
    <citation type="submission" date="2022-11" db="UniProtKB">
        <authorList>
            <consortium name="WormBaseParasite"/>
        </authorList>
    </citation>
    <scope>IDENTIFICATION</scope>
</reference>
<sequence length="159" mass="18189">MSLHYLVEASHMQSGVLHLALHHRPMSAGSLILQPVQFLKEFGDRIQHRQTSRPALTRSANLRIQPKKYIVRTEPNALICISNKQSHCFVSANRKNLPYCKRAEMLFVLTVNFKLGTSHSSNETTARNRKYLFLLLTETSDIRLSLSFKGNNAPHWFSS</sequence>
<dbReference type="AlphaFoldDB" id="A0A915BSD0"/>
<evidence type="ECO:0000313" key="4">
    <source>
        <dbReference type="WBParaSite" id="PgR056X_g034_t03"/>
    </source>
</evidence>
<accession>A0A915BSD0</accession>
<dbReference type="WBParaSite" id="PgR056X_g034_t01">
    <property type="protein sequence ID" value="PgR056X_g034_t01"/>
    <property type="gene ID" value="PgR056X_g034"/>
</dbReference>
<dbReference type="WBParaSite" id="PgR056X_g034_t04">
    <property type="protein sequence ID" value="PgR056X_g034_t04"/>
    <property type="gene ID" value="PgR056X_g034"/>
</dbReference>
<dbReference type="WBParaSite" id="PgR056X_g034_t03">
    <property type="protein sequence ID" value="PgR056X_g034_t03"/>
    <property type="gene ID" value="PgR056X_g034"/>
</dbReference>
<evidence type="ECO:0000313" key="3">
    <source>
        <dbReference type="WBParaSite" id="PgR056X_g034_t02"/>
    </source>
</evidence>
<organism evidence="1 4">
    <name type="scientific">Parascaris univalens</name>
    <name type="common">Nematode worm</name>
    <dbReference type="NCBI Taxonomy" id="6257"/>
    <lineage>
        <taxon>Eukaryota</taxon>
        <taxon>Metazoa</taxon>
        <taxon>Ecdysozoa</taxon>
        <taxon>Nematoda</taxon>
        <taxon>Chromadorea</taxon>
        <taxon>Rhabditida</taxon>
        <taxon>Spirurina</taxon>
        <taxon>Ascaridomorpha</taxon>
        <taxon>Ascaridoidea</taxon>
        <taxon>Ascarididae</taxon>
        <taxon>Parascaris</taxon>
    </lineage>
</organism>
<protein>
    <submittedName>
        <fullName evidence="2 3">Uncharacterized protein</fullName>
    </submittedName>
</protein>
<evidence type="ECO:0000313" key="1">
    <source>
        <dbReference type="Proteomes" id="UP000887569"/>
    </source>
</evidence>
<dbReference type="WBParaSite" id="PgR056X_g034_t02">
    <property type="protein sequence ID" value="PgR056X_g034_t02"/>
    <property type="gene ID" value="PgR056X_g034"/>
</dbReference>
<evidence type="ECO:0000313" key="2">
    <source>
        <dbReference type="WBParaSite" id="PgR056X_g034_t01"/>
    </source>
</evidence>
<dbReference type="Proteomes" id="UP000887569">
    <property type="component" value="Unplaced"/>
</dbReference>
<name>A0A915BSD0_PARUN</name>
<proteinExistence type="predicted"/>
<keyword evidence="1" id="KW-1185">Reference proteome</keyword>
<dbReference type="WBParaSite" id="PgR056X_g034_t05">
    <property type="protein sequence ID" value="PgR056X_g034_t05"/>
    <property type="gene ID" value="PgR056X_g034"/>
</dbReference>